<sequence length="193" mass="20324">MDGSIPWDAGTWTTVPARVAVHGDALRVTAVEGSDAWRHTSYGFVHDTEHALLAPLGVGAAMEVVFSADFAAQFDQAGIFVRVDEETWVKAGVEYADGVLGVGAVVTAGMSDWSVGAVPDWRGLPLRVRVSRGADALTVRAGVDGEPLRLVRVAPFPADVPAQAGPFLCAPTRAGFEVLFTTWVRSAADAALH</sequence>
<dbReference type="PANTHER" id="PTHR35332">
    <property type="entry name" value="REGULATION OF ENOLASE PROTEIN 1"/>
    <property type="match status" value="1"/>
</dbReference>
<reference evidence="1 2" key="1">
    <citation type="submission" date="2021-03" db="EMBL/GenBank/DDBJ databases">
        <title>Microbacterium pauli sp. nov., isolated from microfiltered milk.</title>
        <authorList>
            <person name="Bellassi P."/>
            <person name="Fontana A."/>
            <person name="Callegari M.L."/>
            <person name="Lorenzo M."/>
            <person name="Cappa F."/>
        </authorList>
    </citation>
    <scope>NUCLEOTIDE SEQUENCE [LARGE SCALE GENOMIC DNA]</scope>
    <source>
        <strain evidence="1 2">DSM 18909</strain>
    </source>
</reference>
<dbReference type="InterPro" id="IPR013320">
    <property type="entry name" value="ConA-like_dom_sf"/>
</dbReference>
<comment type="caution">
    <text evidence="1">The sequence shown here is derived from an EMBL/GenBank/DDBJ whole genome shotgun (WGS) entry which is preliminary data.</text>
</comment>
<evidence type="ECO:0000313" key="2">
    <source>
        <dbReference type="Proteomes" id="UP000740605"/>
    </source>
</evidence>
<name>A0ABS5XS08_9MICO</name>
<evidence type="ECO:0000313" key="1">
    <source>
        <dbReference type="EMBL" id="MBT8796732.1"/>
    </source>
</evidence>
<protein>
    <submittedName>
        <fullName evidence="1">DUF1349 domain-containing protein</fullName>
    </submittedName>
</protein>
<dbReference type="InterPro" id="IPR009784">
    <property type="entry name" value="DUF1349"/>
</dbReference>
<dbReference type="SUPFAM" id="SSF49899">
    <property type="entry name" value="Concanavalin A-like lectins/glucanases"/>
    <property type="match status" value="1"/>
</dbReference>
<dbReference type="EMBL" id="JAFLHG010000001">
    <property type="protein sequence ID" value="MBT8796732.1"/>
    <property type="molecule type" value="Genomic_DNA"/>
</dbReference>
<proteinExistence type="predicted"/>
<organism evidence="1 2">
    <name type="scientific">Microbacterium flavum</name>
    <dbReference type="NCBI Taxonomy" id="415216"/>
    <lineage>
        <taxon>Bacteria</taxon>
        <taxon>Bacillati</taxon>
        <taxon>Actinomycetota</taxon>
        <taxon>Actinomycetes</taxon>
        <taxon>Micrococcales</taxon>
        <taxon>Microbacteriaceae</taxon>
        <taxon>Microbacterium</taxon>
    </lineage>
</organism>
<dbReference type="Pfam" id="PF07081">
    <property type="entry name" value="DUF1349"/>
    <property type="match status" value="1"/>
</dbReference>
<keyword evidence="2" id="KW-1185">Reference proteome</keyword>
<gene>
    <name evidence="1" type="ORF">J0P97_01405</name>
</gene>
<accession>A0ABS5XS08</accession>
<dbReference type="RefSeq" id="WP_215485975.1">
    <property type="nucleotide sequence ID" value="NZ_BAAAPJ010000001.1"/>
</dbReference>
<dbReference type="PANTHER" id="PTHR35332:SF2">
    <property type="entry name" value="REGULATION OF ENOLASE PROTEIN 1"/>
    <property type="match status" value="1"/>
</dbReference>
<dbReference type="Gene3D" id="2.60.120.200">
    <property type="match status" value="1"/>
</dbReference>
<dbReference type="Proteomes" id="UP000740605">
    <property type="component" value="Unassembled WGS sequence"/>
</dbReference>